<protein>
    <submittedName>
        <fullName evidence="2">Uncharacterized protein</fullName>
    </submittedName>
</protein>
<name>A0A5B0MU94_PUCGR</name>
<evidence type="ECO:0000313" key="2">
    <source>
        <dbReference type="EMBL" id="KAA1079706.1"/>
    </source>
</evidence>
<feature type="signal peptide" evidence="1">
    <location>
        <begin position="1"/>
        <end position="22"/>
    </location>
</feature>
<evidence type="ECO:0000313" key="3">
    <source>
        <dbReference type="Proteomes" id="UP000324748"/>
    </source>
</evidence>
<keyword evidence="3" id="KW-1185">Reference proteome</keyword>
<gene>
    <name evidence="2" type="ORF">PGT21_021992</name>
</gene>
<sequence>MDACKFFLILISLLAHSFLVSSQASCTNQYHLSLADCTTARNSIKFVNGDNGKGVVGKGELEIAVGRGTCMIQILNSVEGVKQADIYSAIDDILKTCAPGYDGTSQPPTFVARVTKNLISTDPIGQPKCNNTTPAVIKTEDCKVAIDRIGLDKSTGLLTQDKNFGINSVYKTCQVRVNSAFTTIPINVNKDVLKTSVQKITTVCQNKPGSSINILGGQVGLNGQLFIMIAKPKTA</sequence>
<dbReference type="EMBL" id="VSWC01000132">
    <property type="protein sequence ID" value="KAA1079706.1"/>
    <property type="molecule type" value="Genomic_DNA"/>
</dbReference>
<dbReference type="Proteomes" id="UP000324748">
    <property type="component" value="Unassembled WGS sequence"/>
</dbReference>
<organism evidence="2 3">
    <name type="scientific">Puccinia graminis f. sp. tritici</name>
    <dbReference type="NCBI Taxonomy" id="56615"/>
    <lineage>
        <taxon>Eukaryota</taxon>
        <taxon>Fungi</taxon>
        <taxon>Dikarya</taxon>
        <taxon>Basidiomycota</taxon>
        <taxon>Pucciniomycotina</taxon>
        <taxon>Pucciniomycetes</taxon>
        <taxon>Pucciniales</taxon>
        <taxon>Pucciniaceae</taxon>
        <taxon>Puccinia</taxon>
    </lineage>
</organism>
<dbReference type="AlphaFoldDB" id="A0A5B0MU94"/>
<comment type="caution">
    <text evidence="2">The sequence shown here is derived from an EMBL/GenBank/DDBJ whole genome shotgun (WGS) entry which is preliminary data.</text>
</comment>
<keyword evidence="1" id="KW-0732">Signal</keyword>
<feature type="chain" id="PRO_5022685107" evidence="1">
    <location>
        <begin position="23"/>
        <end position="235"/>
    </location>
</feature>
<dbReference type="OrthoDB" id="10294752at2759"/>
<evidence type="ECO:0000256" key="1">
    <source>
        <dbReference type="SAM" id="SignalP"/>
    </source>
</evidence>
<proteinExistence type="predicted"/>
<accession>A0A5B0MU94</accession>
<reference evidence="2 3" key="1">
    <citation type="submission" date="2019-05" db="EMBL/GenBank/DDBJ databases">
        <title>Emergence of the Ug99 lineage of the wheat stem rust pathogen through somatic hybridization.</title>
        <authorList>
            <person name="Li F."/>
            <person name="Upadhyaya N.M."/>
            <person name="Sperschneider J."/>
            <person name="Matny O."/>
            <person name="Nguyen-Phuc H."/>
            <person name="Mago R."/>
            <person name="Raley C."/>
            <person name="Miller M.E."/>
            <person name="Silverstein K.A.T."/>
            <person name="Henningsen E."/>
            <person name="Hirsch C.D."/>
            <person name="Visser B."/>
            <person name="Pretorius Z.A."/>
            <person name="Steffenson B.J."/>
            <person name="Schwessinger B."/>
            <person name="Dodds P.N."/>
            <person name="Figueroa M."/>
        </authorList>
    </citation>
    <scope>NUCLEOTIDE SEQUENCE [LARGE SCALE GENOMIC DNA]</scope>
    <source>
        <strain evidence="2">21-0</strain>
    </source>
</reference>